<dbReference type="AlphaFoldDB" id="A0A645GKN8"/>
<dbReference type="EMBL" id="VSSQ01075935">
    <property type="protein sequence ID" value="MPN26419.1"/>
    <property type="molecule type" value="Genomic_DNA"/>
</dbReference>
<reference evidence="1" key="1">
    <citation type="submission" date="2019-08" db="EMBL/GenBank/DDBJ databases">
        <authorList>
            <person name="Kucharzyk K."/>
            <person name="Murdoch R.W."/>
            <person name="Higgins S."/>
            <person name="Loffler F."/>
        </authorList>
    </citation>
    <scope>NUCLEOTIDE SEQUENCE</scope>
</reference>
<sequence length="127" mass="14740">MQEKLSQSKDTSITTSVLHPIASKLDPWIIGDYEKAIKASYQYAEALLENNMFKDKKDNAKVATRIMTEKYFSHGYGINRKEARDDLGLNVTYADGDFWSIIWALYLAYDDYMQNQNYFSVIEVTEK</sequence>
<name>A0A645GKN8_9ZZZZ</name>
<evidence type="ECO:0000313" key="1">
    <source>
        <dbReference type="EMBL" id="MPN26419.1"/>
    </source>
</evidence>
<accession>A0A645GKN8</accession>
<proteinExistence type="predicted"/>
<comment type="caution">
    <text evidence="1">The sequence shown here is derived from an EMBL/GenBank/DDBJ whole genome shotgun (WGS) entry which is preliminary data.</text>
</comment>
<organism evidence="1">
    <name type="scientific">bioreactor metagenome</name>
    <dbReference type="NCBI Taxonomy" id="1076179"/>
    <lineage>
        <taxon>unclassified sequences</taxon>
        <taxon>metagenomes</taxon>
        <taxon>ecological metagenomes</taxon>
    </lineage>
</organism>
<protein>
    <submittedName>
        <fullName evidence="1">Uncharacterized protein</fullName>
    </submittedName>
</protein>
<gene>
    <name evidence="1" type="ORF">SDC9_173843</name>
</gene>